<organism evidence="2 3">
    <name type="scientific">Maribellus comscasis</name>
    <dbReference type="NCBI Taxonomy" id="2681766"/>
    <lineage>
        <taxon>Bacteria</taxon>
        <taxon>Pseudomonadati</taxon>
        <taxon>Bacteroidota</taxon>
        <taxon>Bacteroidia</taxon>
        <taxon>Marinilabiliales</taxon>
        <taxon>Prolixibacteraceae</taxon>
        <taxon>Maribellus</taxon>
    </lineage>
</organism>
<accession>A0A6I6JX22</accession>
<proteinExistence type="predicted"/>
<dbReference type="PROSITE" id="PS51257">
    <property type="entry name" value="PROKAR_LIPOPROTEIN"/>
    <property type="match status" value="1"/>
</dbReference>
<evidence type="ECO:0000313" key="2">
    <source>
        <dbReference type="EMBL" id="QGY44712.1"/>
    </source>
</evidence>
<reference evidence="2 3" key="1">
    <citation type="submission" date="2019-11" db="EMBL/GenBank/DDBJ databases">
        <authorList>
            <person name="Zheng R.K."/>
            <person name="Sun C.M."/>
        </authorList>
    </citation>
    <scope>NUCLEOTIDE SEQUENCE [LARGE SCALE GENOMIC DNA]</scope>
    <source>
        <strain evidence="2 3">WC007</strain>
    </source>
</reference>
<dbReference type="AlphaFoldDB" id="A0A6I6JX22"/>
<evidence type="ECO:0008006" key="4">
    <source>
        <dbReference type="Google" id="ProtNLM"/>
    </source>
</evidence>
<dbReference type="EMBL" id="CP046401">
    <property type="protein sequence ID" value="QGY44712.1"/>
    <property type="molecule type" value="Genomic_DNA"/>
</dbReference>
<keyword evidence="3" id="KW-1185">Reference proteome</keyword>
<evidence type="ECO:0000313" key="3">
    <source>
        <dbReference type="Proteomes" id="UP000428260"/>
    </source>
</evidence>
<protein>
    <recommendedName>
        <fullName evidence="4">Lipocalin-like domain-containing protein</fullName>
    </recommendedName>
</protein>
<gene>
    <name evidence="2" type="ORF">GM418_13860</name>
</gene>
<feature type="signal peptide" evidence="1">
    <location>
        <begin position="1"/>
        <end position="19"/>
    </location>
</feature>
<name>A0A6I6JX22_9BACT</name>
<evidence type="ECO:0000256" key="1">
    <source>
        <dbReference type="SAM" id="SignalP"/>
    </source>
</evidence>
<dbReference type="Proteomes" id="UP000428260">
    <property type="component" value="Chromosome"/>
</dbReference>
<dbReference type="RefSeq" id="WP_158867282.1">
    <property type="nucleotide sequence ID" value="NZ_CP046401.1"/>
</dbReference>
<sequence length="139" mass="16095">MKKTILTSSLISLILLLFACGQKTPKNDLIGVWELDKKDNGIKSDLMIMPIDKSENLEAQREPEIVLKFNENSILDFKQGPQSFRAKYSREKENLLLGTTEYKIIKLDSDSLIIIEKNQLLPTTFYYFKSDRNFEISKD</sequence>
<keyword evidence="1" id="KW-0732">Signal</keyword>
<dbReference type="KEGG" id="mcos:GM418_13860"/>
<feature type="chain" id="PRO_5026169777" description="Lipocalin-like domain-containing protein" evidence="1">
    <location>
        <begin position="20"/>
        <end position="139"/>
    </location>
</feature>